<dbReference type="Pfam" id="PF00903">
    <property type="entry name" value="Glyoxalase"/>
    <property type="match status" value="1"/>
</dbReference>
<organism evidence="2 3">
    <name type="scientific">Rhodococcus aetherivorans</name>
    <dbReference type="NCBI Taxonomy" id="191292"/>
    <lineage>
        <taxon>Bacteria</taxon>
        <taxon>Bacillati</taxon>
        <taxon>Actinomycetota</taxon>
        <taxon>Actinomycetes</taxon>
        <taxon>Mycobacteriales</taxon>
        <taxon>Nocardiaceae</taxon>
        <taxon>Rhodococcus</taxon>
    </lineage>
</organism>
<dbReference type="EMBL" id="BLAH01000086">
    <property type="protein sequence ID" value="GES37907.1"/>
    <property type="molecule type" value="Genomic_DNA"/>
</dbReference>
<sequence length="262" mass="28981">MFDRSPAFSGFAVDDVAAAAKFYGDVLGVSVSEEHGMLHLHLDGGRDTLIYPKEDHTPATYTILNFPVRDIEKAVDELAARGIRFERYEGVDGKGIFRRVGPPIAWFRDPAGNILAVLEVDEAPADEQIRALIEEHTAARNAKDVDRLAACYIPGATVFDLAPPLRKSAPDPQAWASWFAGFDGPLDCEVRDLRVEAAGDVAFCHALSRLGATQLGGPRFDMWFRVTFGLRRVEGSWRIAHEHESTPFHMDGSFRAVTDLQE</sequence>
<dbReference type="InterPro" id="IPR037523">
    <property type="entry name" value="VOC_core"/>
</dbReference>
<accession>A0ABQ0YMV6</accession>
<dbReference type="Gene3D" id="3.10.180.10">
    <property type="entry name" value="2,3-Dihydroxybiphenyl 1,2-Dioxygenase, domain 1"/>
    <property type="match status" value="1"/>
</dbReference>
<protein>
    <submittedName>
        <fullName evidence="2">Possible cell wall protein</fullName>
    </submittedName>
</protein>
<dbReference type="PROSITE" id="PS51819">
    <property type="entry name" value="VOC"/>
    <property type="match status" value="1"/>
</dbReference>
<gene>
    <name evidence="2" type="ORF">RAJCM14343_3166</name>
</gene>
<dbReference type="InterPro" id="IPR037401">
    <property type="entry name" value="SnoaL-like"/>
</dbReference>
<dbReference type="Proteomes" id="UP000325466">
    <property type="component" value="Unassembled WGS sequence"/>
</dbReference>
<reference evidence="2 3" key="1">
    <citation type="journal article" date="2018" name="Biodegradation">
        <title>1,4-Dioxane degradation characteristics of Rhodococcus aetherivorans JCM 14343.</title>
        <authorList>
            <person name="Inoue D."/>
            <person name="Tsunoda T."/>
            <person name="Yamamoto N."/>
            <person name="Ike M."/>
            <person name="Sei K."/>
        </authorList>
    </citation>
    <scope>NUCLEOTIDE SEQUENCE [LARGE SCALE GENOMIC DNA]</scope>
    <source>
        <strain evidence="2 3">JCM 14343</strain>
    </source>
</reference>
<evidence type="ECO:0000313" key="2">
    <source>
        <dbReference type="EMBL" id="GES37907.1"/>
    </source>
</evidence>
<dbReference type="RefSeq" id="WP_043801617.1">
    <property type="nucleotide sequence ID" value="NZ_BAAAYP010000042.1"/>
</dbReference>
<dbReference type="Gene3D" id="3.10.450.50">
    <property type="match status" value="1"/>
</dbReference>
<dbReference type="InterPro" id="IPR032710">
    <property type="entry name" value="NTF2-like_dom_sf"/>
</dbReference>
<comment type="caution">
    <text evidence="2">The sequence shown here is derived from an EMBL/GenBank/DDBJ whole genome shotgun (WGS) entry which is preliminary data.</text>
</comment>
<evidence type="ECO:0000259" key="1">
    <source>
        <dbReference type="PROSITE" id="PS51819"/>
    </source>
</evidence>
<dbReference type="SUPFAM" id="SSF54593">
    <property type="entry name" value="Glyoxalase/Bleomycin resistance protein/Dihydroxybiphenyl dioxygenase"/>
    <property type="match status" value="1"/>
</dbReference>
<keyword evidence="3" id="KW-1185">Reference proteome</keyword>
<proteinExistence type="predicted"/>
<dbReference type="InterPro" id="IPR029068">
    <property type="entry name" value="Glyas_Bleomycin-R_OHBP_Dase"/>
</dbReference>
<evidence type="ECO:0000313" key="3">
    <source>
        <dbReference type="Proteomes" id="UP000325466"/>
    </source>
</evidence>
<dbReference type="Pfam" id="PF13474">
    <property type="entry name" value="SnoaL_3"/>
    <property type="match status" value="1"/>
</dbReference>
<dbReference type="SUPFAM" id="SSF54427">
    <property type="entry name" value="NTF2-like"/>
    <property type="match status" value="1"/>
</dbReference>
<feature type="domain" description="VOC" evidence="1">
    <location>
        <begin position="5"/>
        <end position="120"/>
    </location>
</feature>
<dbReference type="InterPro" id="IPR004360">
    <property type="entry name" value="Glyas_Fos-R_dOase_dom"/>
</dbReference>
<name>A0ABQ0YMV6_9NOCA</name>